<feature type="region of interest" description="Disordered" evidence="5">
    <location>
        <begin position="16"/>
        <end position="54"/>
    </location>
</feature>
<dbReference type="GO" id="GO:0022857">
    <property type="term" value="F:transmembrane transporter activity"/>
    <property type="evidence" value="ECO:0007669"/>
    <property type="project" value="InterPro"/>
</dbReference>
<feature type="transmembrane region" description="Helical" evidence="6">
    <location>
        <begin position="380"/>
        <end position="401"/>
    </location>
</feature>
<feature type="transmembrane region" description="Helical" evidence="6">
    <location>
        <begin position="298"/>
        <end position="317"/>
    </location>
</feature>
<reference evidence="8" key="1">
    <citation type="submission" date="2021-12" db="EMBL/GenBank/DDBJ databases">
        <authorList>
            <person name="King R."/>
        </authorList>
    </citation>
    <scope>NUCLEOTIDE SEQUENCE</scope>
</reference>
<evidence type="ECO:0000256" key="2">
    <source>
        <dbReference type="ARBA" id="ARBA00022692"/>
    </source>
</evidence>
<dbReference type="AlphaFoldDB" id="A0A9N9R1C2"/>
<organism evidence="8 9">
    <name type="scientific">Diatraea saccharalis</name>
    <name type="common">sugarcane borer</name>
    <dbReference type="NCBI Taxonomy" id="40085"/>
    <lineage>
        <taxon>Eukaryota</taxon>
        <taxon>Metazoa</taxon>
        <taxon>Ecdysozoa</taxon>
        <taxon>Arthropoda</taxon>
        <taxon>Hexapoda</taxon>
        <taxon>Insecta</taxon>
        <taxon>Pterygota</taxon>
        <taxon>Neoptera</taxon>
        <taxon>Endopterygota</taxon>
        <taxon>Lepidoptera</taxon>
        <taxon>Glossata</taxon>
        <taxon>Ditrysia</taxon>
        <taxon>Pyraloidea</taxon>
        <taxon>Crambidae</taxon>
        <taxon>Crambinae</taxon>
        <taxon>Diatraea</taxon>
    </lineage>
</organism>
<feature type="transmembrane region" description="Helical" evidence="6">
    <location>
        <begin position="246"/>
        <end position="263"/>
    </location>
</feature>
<evidence type="ECO:0000256" key="5">
    <source>
        <dbReference type="SAM" id="MobiDB-lite"/>
    </source>
</evidence>
<sequence>MSAYADQLVAHGMAPNVADGRESARSDFPHVEQGHPQRVPEQTRSSSNSECADGETERDVLEAALAQIGPFGWYQRYMVLMLCLPNVLGAMYSLNYIFVADQIPFRCVVPECEGWQPEFSSNTTFALVPGDTRCERYRPLYPSNDTCRRQDFAQDRIDCDHFVYQNDDTIFAEFDLACREWMRTLVGTVRNSALPFALLLTGYISDKFGRRTAFCIFSGFAGALGVLKGFAVNYQMYVATEFFEAMLGYGFNSAGYVMIVELARPSLRAAFACATGVAYGIGGMLFALIAWKLSYWRLILWTIHSMALLLPLYWLLIDESPRWLHARGDKDRAAAIIRKAAMINKKSINEDIMRALYQENKKEETVKTNPWLQLLRSKVLIFRFLTCCWCWVAVAFVYYGLTINSVSLSGDKYVNFALNMAMEVVASLLIVMALERFGRKWSIFVAFLVCGFACVTPFFVSHVGTGLGMFFVGKLSITFAFNSLYVFTAELFPTATRSSALAACSLVGRIGSVLAPQTPLLSMYVQAVLYGGCSLSAALVVLAAPETRRAVLPQSARDAEHLAPPAPPAPPLPTPAPPSVDLTRL</sequence>
<reference evidence="8" key="2">
    <citation type="submission" date="2022-10" db="EMBL/GenBank/DDBJ databases">
        <authorList>
            <consortium name="ENA_rothamsted_submissions"/>
            <consortium name="culmorum"/>
            <person name="King R."/>
        </authorList>
    </citation>
    <scope>NUCLEOTIDE SEQUENCE</scope>
</reference>
<feature type="transmembrane region" description="Helical" evidence="6">
    <location>
        <begin position="413"/>
        <end position="434"/>
    </location>
</feature>
<evidence type="ECO:0000259" key="7">
    <source>
        <dbReference type="PROSITE" id="PS50850"/>
    </source>
</evidence>
<dbReference type="Proteomes" id="UP001153714">
    <property type="component" value="Chromosome 18"/>
</dbReference>
<feature type="compositionally biased region" description="Basic and acidic residues" evidence="5">
    <location>
        <begin position="19"/>
        <end position="35"/>
    </location>
</feature>
<evidence type="ECO:0000256" key="6">
    <source>
        <dbReference type="SAM" id="Phobius"/>
    </source>
</evidence>
<feature type="compositionally biased region" description="Polar residues" evidence="5">
    <location>
        <begin position="40"/>
        <end position="50"/>
    </location>
</feature>
<keyword evidence="4 6" id="KW-0472">Membrane</keyword>
<evidence type="ECO:0000313" key="9">
    <source>
        <dbReference type="Proteomes" id="UP001153714"/>
    </source>
</evidence>
<evidence type="ECO:0000256" key="1">
    <source>
        <dbReference type="ARBA" id="ARBA00004141"/>
    </source>
</evidence>
<proteinExistence type="predicted"/>
<dbReference type="GO" id="GO:0016020">
    <property type="term" value="C:membrane"/>
    <property type="evidence" value="ECO:0007669"/>
    <property type="project" value="UniProtKB-SubCell"/>
</dbReference>
<accession>A0A9N9R1C2</accession>
<dbReference type="InterPro" id="IPR036259">
    <property type="entry name" value="MFS_trans_sf"/>
</dbReference>
<dbReference type="InterPro" id="IPR020846">
    <property type="entry name" value="MFS_dom"/>
</dbReference>
<gene>
    <name evidence="8" type="ORF">DIATSA_LOCUS5445</name>
</gene>
<protein>
    <recommendedName>
        <fullName evidence="7">Major facilitator superfamily (MFS) profile domain-containing protein</fullName>
    </recommendedName>
</protein>
<dbReference type="OrthoDB" id="2261376at2759"/>
<feature type="transmembrane region" description="Helical" evidence="6">
    <location>
        <begin position="466"/>
        <end position="487"/>
    </location>
</feature>
<evidence type="ECO:0000313" key="8">
    <source>
        <dbReference type="EMBL" id="CAG9787575.1"/>
    </source>
</evidence>
<dbReference type="PROSITE" id="PS50850">
    <property type="entry name" value="MFS"/>
    <property type="match status" value="1"/>
</dbReference>
<feature type="compositionally biased region" description="Pro residues" evidence="5">
    <location>
        <begin position="564"/>
        <end position="578"/>
    </location>
</feature>
<keyword evidence="9" id="KW-1185">Reference proteome</keyword>
<dbReference type="PROSITE" id="PS00216">
    <property type="entry name" value="SUGAR_TRANSPORT_1"/>
    <property type="match status" value="2"/>
</dbReference>
<comment type="subcellular location">
    <subcellularLocation>
        <location evidence="1">Membrane</location>
        <topology evidence="1">Multi-pass membrane protein</topology>
    </subcellularLocation>
</comment>
<feature type="transmembrane region" description="Helical" evidence="6">
    <location>
        <begin position="270"/>
        <end position="292"/>
    </location>
</feature>
<feature type="transmembrane region" description="Helical" evidence="6">
    <location>
        <begin position="77"/>
        <end position="98"/>
    </location>
</feature>
<name>A0A9N9R1C2_9NEOP</name>
<feature type="domain" description="Major facilitator superfamily (MFS) profile" evidence="7">
    <location>
        <begin position="81"/>
        <end position="549"/>
    </location>
</feature>
<keyword evidence="3 6" id="KW-1133">Transmembrane helix</keyword>
<feature type="region of interest" description="Disordered" evidence="5">
    <location>
        <begin position="554"/>
        <end position="585"/>
    </location>
</feature>
<feature type="transmembrane region" description="Helical" evidence="6">
    <location>
        <begin position="441"/>
        <end position="460"/>
    </location>
</feature>
<feature type="transmembrane region" description="Helical" evidence="6">
    <location>
        <begin position="213"/>
        <end position="234"/>
    </location>
</feature>
<dbReference type="EMBL" id="OU893349">
    <property type="protein sequence ID" value="CAG9787575.1"/>
    <property type="molecule type" value="Genomic_DNA"/>
</dbReference>
<dbReference type="InterPro" id="IPR005828">
    <property type="entry name" value="MFS_sugar_transport-like"/>
</dbReference>
<evidence type="ECO:0000256" key="4">
    <source>
        <dbReference type="ARBA" id="ARBA00023136"/>
    </source>
</evidence>
<dbReference type="Pfam" id="PF00083">
    <property type="entry name" value="Sugar_tr"/>
    <property type="match status" value="1"/>
</dbReference>
<dbReference type="InterPro" id="IPR005829">
    <property type="entry name" value="Sugar_transporter_CS"/>
</dbReference>
<dbReference type="Gene3D" id="1.20.1250.20">
    <property type="entry name" value="MFS general substrate transporter like domains"/>
    <property type="match status" value="1"/>
</dbReference>
<keyword evidence="2 6" id="KW-0812">Transmembrane</keyword>
<dbReference type="PANTHER" id="PTHR24064">
    <property type="entry name" value="SOLUTE CARRIER FAMILY 22 MEMBER"/>
    <property type="match status" value="1"/>
</dbReference>
<evidence type="ECO:0000256" key="3">
    <source>
        <dbReference type="ARBA" id="ARBA00022989"/>
    </source>
</evidence>
<dbReference type="SUPFAM" id="SSF103473">
    <property type="entry name" value="MFS general substrate transporter"/>
    <property type="match status" value="1"/>
</dbReference>